<evidence type="ECO:0000256" key="6">
    <source>
        <dbReference type="ARBA" id="ARBA00022989"/>
    </source>
</evidence>
<feature type="transmembrane region" description="Helical" evidence="8">
    <location>
        <begin position="161"/>
        <end position="181"/>
    </location>
</feature>
<dbReference type="Gene3D" id="1.20.1530.20">
    <property type="match status" value="1"/>
</dbReference>
<feature type="transmembrane region" description="Helical" evidence="8">
    <location>
        <begin position="94"/>
        <end position="113"/>
    </location>
</feature>
<reference evidence="9 10" key="1">
    <citation type="submission" date="2023-05" db="EMBL/GenBank/DDBJ databases">
        <title>[ruminococcus] sp. nov., isolated from a pig farm feces dump.</title>
        <authorList>
            <person name="Chang Y.-H."/>
        </authorList>
    </citation>
    <scope>NUCLEOTIDE SEQUENCE [LARGE SCALE GENOMIC DNA]</scope>
    <source>
        <strain evidence="9 10">YH-rum2234</strain>
    </source>
</reference>
<feature type="transmembrane region" description="Helical" evidence="8">
    <location>
        <begin position="119"/>
        <end position="140"/>
    </location>
</feature>
<comment type="caution">
    <text evidence="9">The sequence shown here is derived from an EMBL/GenBank/DDBJ whole genome shotgun (WGS) entry which is preliminary data.</text>
</comment>
<evidence type="ECO:0000256" key="8">
    <source>
        <dbReference type="SAM" id="Phobius"/>
    </source>
</evidence>
<dbReference type="InterPro" id="IPR038770">
    <property type="entry name" value="Na+/solute_symporter_sf"/>
</dbReference>
<dbReference type="EMBL" id="JASGBQ010000001">
    <property type="protein sequence ID" value="MDI9241187.1"/>
    <property type="molecule type" value="Genomic_DNA"/>
</dbReference>
<feature type="transmembrane region" description="Helical" evidence="8">
    <location>
        <begin position="187"/>
        <end position="206"/>
    </location>
</feature>
<dbReference type="RefSeq" id="WP_283229689.1">
    <property type="nucleotide sequence ID" value="NZ_JASGBQ010000001.1"/>
</dbReference>
<comment type="similarity">
    <text evidence="2">Belongs to the auxin efflux carrier (TC 2.A.69) family.</text>
</comment>
<evidence type="ECO:0000256" key="7">
    <source>
        <dbReference type="ARBA" id="ARBA00023136"/>
    </source>
</evidence>
<accession>A0AAP4B8H1</accession>
<evidence type="ECO:0000313" key="9">
    <source>
        <dbReference type="EMBL" id="MDI9241187.1"/>
    </source>
</evidence>
<sequence length="298" mass="31963">MLVLLIMIFVGSLVYRLEIIGKDTNRQISNLLVKILNPAILLSSAMGDTSGITGSDLLIVGAFTILMYTGLILLGIPIGALFGKNKEEKLMYKLMTVFSNVAFIGIPVVKALYGDVAVIYAAVFNLGYSCCFYTYGMLLVDQAAGVGEQHLSLRSLWNPGVVACVLTLLLTVTRIHLPFFVSGPVEYMGNACVPIALITVGVSLAQNDLKTIFLDWKIYAFSAIKLVLIPIIVVLLLHLISLDPVIRGVTAVMIAMPVGNMAVIAPESIGIDSSICARGVMITTILTLVTVPLVAVFL</sequence>
<evidence type="ECO:0000256" key="2">
    <source>
        <dbReference type="ARBA" id="ARBA00010145"/>
    </source>
</evidence>
<keyword evidence="10" id="KW-1185">Reference proteome</keyword>
<evidence type="ECO:0000256" key="5">
    <source>
        <dbReference type="ARBA" id="ARBA00022692"/>
    </source>
</evidence>
<evidence type="ECO:0000313" key="10">
    <source>
        <dbReference type="Proteomes" id="UP001300383"/>
    </source>
</evidence>
<evidence type="ECO:0000256" key="1">
    <source>
        <dbReference type="ARBA" id="ARBA00004651"/>
    </source>
</evidence>
<dbReference type="GO" id="GO:0005886">
    <property type="term" value="C:plasma membrane"/>
    <property type="evidence" value="ECO:0007669"/>
    <property type="project" value="UniProtKB-SubCell"/>
</dbReference>
<keyword evidence="5 8" id="KW-0812">Transmembrane</keyword>
<protein>
    <submittedName>
        <fullName evidence="9">AEC family transporter</fullName>
    </submittedName>
</protein>
<dbReference type="InterPro" id="IPR004776">
    <property type="entry name" value="Mem_transp_PIN-like"/>
</dbReference>
<gene>
    <name evidence="9" type="ORF">QJ036_01670</name>
</gene>
<dbReference type="Proteomes" id="UP001300383">
    <property type="component" value="Unassembled WGS sequence"/>
</dbReference>
<proteinExistence type="inferred from homology"/>
<feature type="transmembrane region" description="Helical" evidence="8">
    <location>
        <begin position="57"/>
        <end position="82"/>
    </location>
</feature>
<dbReference type="AlphaFoldDB" id="A0AAP4B8H1"/>
<dbReference type="Pfam" id="PF03547">
    <property type="entry name" value="Mem_trans"/>
    <property type="match status" value="1"/>
</dbReference>
<evidence type="ECO:0000256" key="3">
    <source>
        <dbReference type="ARBA" id="ARBA00022448"/>
    </source>
</evidence>
<dbReference type="PANTHER" id="PTHR36838:SF1">
    <property type="entry name" value="SLR1864 PROTEIN"/>
    <property type="match status" value="1"/>
</dbReference>
<feature type="transmembrane region" description="Helical" evidence="8">
    <location>
        <begin position="245"/>
        <end position="263"/>
    </location>
</feature>
<name>A0AAP4B8H1_9FIRM</name>
<comment type="subcellular location">
    <subcellularLocation>
        <location evidence="1">Cell membrane</location>
        <topology evidence="1">Multi-pass membrane protein</topology>
    </subcellularLocation>
</comment>
<keyword evidence="7 8" id="KW-0472">Membrane</keyword>
<dbReference type="GO" id="GO:0055085">
    <property type="term" value="P:transmembrane transport"/>
    <property type="evidence" value="ECO:0007669"/>
    <property type="project" value="InterPro"/>
</dbReference>
<keyword evidence="3" id="KW-0813">Transport</keyword>
<evidence type="ECO:0000256" key="4">
    <source>
        <dbReference type="ARBA" id="ARBA00022475"/>
    </source>
</evidence>
<dbReference type="PANTHER" id="PTHR36838">
    <property type="entry name" value="AUXIN EFFLUX CARRIER FAMILY PROTEIN"/>
    <property type="match status" value="1"/>
</dbReference>
<feature type="transmembrane region" description="Helical" evidence="8">
    <location>
        <begin position="275"/>
        <end position="297"/>
    </location>
</feature>
<keyword evidence="6 8" id="KW-1133">Transmembrane helix</keyword>
<keyword evidence="4" id="KW-1003">Cell membrane</keyword>
<organism evidence="9 10">
    <name type="scientific">Fusibacillus kribbianus</name>
    <dbReference type="NCBI Taxonomy" id="3044208"/>
    <lineage>
        <taxon>Bacteria</taxon>
        <taxon>Bacillati</taxon>
        <taxon>Bacillota</taxon>
        <taxon>Clostridia</taxon>
        <taxon>Lachnospirales</taxon>
        <taxon>Lachnospiraceae</taxon>
        <taxon>Fusibacillus</taxon>
    </lineage>
</organism>
<feature type="transmembrane region" description="Helical" evidence="8">
    <location>
        <begin position="218"/>
        <end position="239"/>
    </location>
</feature>